<dbReference type="Pfam" id="PF08401">
    <property type="entry name" value="ArdcN"/>
    <property type="match status" value="1"/>
</dbReference>
<dbReference type="GO" id="GO:0003697">
    <property type="term" value="F:single-stranded DNA binding"/>
    <property type="evidence" value="ECO:0007669"/>
    <property type="project" value="InterPro"/>
</dbReference>
<dbReference type="InterPro" id="IPR017113">
    <property type="entry name" value="Antirestriction_ArdC"/>
</dbReference>
<organism evidence="3">
    <name type="scientific">Roseihalotalea indica</name>
    <dbReference type="NCBI Taxonomy" id="2867963"/>
    <lineage>
        <taxon>Bacteria</taxon>
        <taxon>Pseudomonadati</taxon>
        <taxon>Bacteroidota</taxon>
        <taxon>Cytophagia</taxon>
        <taxon>Cytophagales</taxon>
        <taxon>Catalimonadaceae</taxon>
        <taxon>Roseihalotalea</taxon>
    </lineage>
</organism>
<dbReference type="InterPro" id="IPR013610">
    <property type="entry name" value="ArdC_N"/>
</dbReference>
<evidence type="ECO:0000259" key="1">
    <source>
        <dbReference type="Pfam" id="PF08401"/>
    </source>
</evidence>
<dbReference type="EMBL" id="CP120682">
    <property type="protein sequence ID" value="WKN34376.1"/>
    <property type="molecule type" value="Genomic_DNA"/>
</dbReference>
<name>A0AA49JC59_9BACT</name>
<accession>A0AA49JC59</accession>
<gene>
    <name evidence="3" type="ORF">K4G66_18530</name>
</gene>
<reference evidence="3" key="1">
    <citation type="journal article" date="2023" name="Comput. Struct. Biotechnol. J.">
        <title>Discovery of a novel marine Bacteroidetes with a rich repertoire of carbohydrate-active enzymes.</title>
        <authorList>
            <person name="Chen B."/>
            <person name="Liu G."/>
            <person name="Chen Q."/>
            <person name="Wang H."/>
            <person name="Liu L."/>
            <person name="Tang K."/>
        </authorList>
    </citation>
    <scope>NUCLEOTIDE SEQUENCE</scope>
    <source>
        <strain evidence="3">TK19036</strain>
    </source>
</reference>
<dbReference type="Pfam" id="PF18818">
    <property type="entry name" value="MPTase-PolyVal"/>
    <property type="match status" value="1"/>
</dbReference>
<dbReference type="PIRSF" id="PIRSF037112">
    <property type="entry name" value="Antirestriction_ArdC"/>
    <property type="match status" value="1"/>
</dbReference>
<protein>
    <submittedName>
        <fullName evidence="3">Zincin-like metallopeptidase domain-containing protein</fullName>
    </submittedName>
</protein>
<sequence length="310" mass="35164">MPYDHSKKPDIHQEVTDKIISLLDQVNLDNYQPPFAGLAAQGLPFNPTTNNHYQGVNILALWFNQQTRGLASNQWATFKQWKDKGAQVRKGEKGNRIIFYKTLIKEQENDKGETEDKAIPMLRLYTVFNASQVDGYEDTQNPAIPEGDKVERIRLVDEFCSRTKADIRTGENRAYYHKIEDYINMPETASFLDTEEISATEQYYSTLLHELTHWTGASSRLDRLGASTKVTAEDYAFEELVAELGAAFLCASQGITQTQPENHAIYIKSWLESLKNDKTYIFKAAAQAAKATQYLDAITLESRLEPAHGL</sequence>
<feature type="domain" description="N-terminal" evidence="1">
    <location>
        <begin position="10"/>
        <end position="128"/>
    </location>
</feature>
<evidence type="ECO:0000313" key="3">
    <source>
        <dbReference type="EMBL" id="WKN34376.1"/>
    </source>
</evidence>
<feature type="domain" description="Polyvalent protein metallopeptidase" evidence="2">
    <location>
        <begin position="156"/>
        <end position="287"/>
    </location>
</feature>
<proteinExistence type="predicted"/>
<reference evidence="3" key="2">
    <citation type="journal article" date="2024" name="Antonie Van Leeuwenhoek">
        <title>Roseihalotalea indica gen. nov., sp. nov., a halophilic Bacteroidetes from mesopelagic Southwest Indian Ocean with higher carbohydrate metabolic potential.</title>
        <authorList>
            <person name="Chen B."/>
            <person name="Zhang M."/>
            <person name="Lin D."/>
            <person name="Ye J."/>
            <person name="Tang K."/>
        </authorList>
    </citation>
    <scope>NUCLEOTIDE SEQUENCE</scope>
    <source>
        <strain evidence="3">TK19036</strain>
    </source>
</reference>
<dbReference type="InterPro" id="IPR041459">
    <property type="entry name" value="MPTase-PolyVal"/>
</dbReference>
<dbReference type="AlphaFoldDB" id="A0AA49JC59"/>
<evidence type="ECO:0000259" key="2">
    <source>
        <dbReference type="Pfam" id="PF18818"/>
    </source>
</evidence>